<keyword evidence="3 7" id="KW-0812">Transmembrane</keyword>
<evidence type="ECO:0000256" key="4">
    <source>
        <dbReference type="ARBA" id="ARBA00022989"/>
    </source>
</evidence>
<dbReference type="InterPro" id="IPR051791">
    <property type="entry name" value="Pra-immunoreactive"/>
</dbReference>
<evidence type="ECO:0000256" key="6">
    <source>
        <dbReference type="SAM" id="MobiDB-lite"/>
    </source>
</evidence>
<dbReference type="CDD" id="cd06257">
    <property type="entry name" value="DnaJ"/>
    <property type="match status" value="1"/>
</dbReference>
<dbReference type="InterPro" id="IPR010432">
    <property type="entry name" value="RDD"/>
</dbReference>
<gene>
    <name evidence="9" type="ORF">UFOPK2242_00484</name>
</gene>
<feature type="region of interest" description="Disordered" evidence="6">
    <location>
        <begin position="94"/>
        <end position="122"/>
    </location>
</feature>
<dbReference type="PROSITE" id="PS50076">
    <property type="entry name" value="DNAJ_2"/>
    <property type="match status" value="1"/>
</dbReference>
<dbReference type="Gene3D" id="1.10.287.110">
    <property type="entry name" value="DnaJ domain"/>
    <property type="match status" value="1"/>
</dbReference>
<protein>
    <submittedName>
        <fullName evidence="9">Unannotated protein</fullName>
    </submittedName>
</protein>
<feature type="compositionally biased region" description="Basic and acidic residues" evidence="6">
    <location>
        <begin position="221"/>
        <end position="245"/>
    </location>
</feature>
<accession>A0A6J6KRA2</accession>
<dbReference type="PANTHER" id="PTHR36115:SF6">
    <property type="entry name" value="PROLINE-RICH ANTIGEN HOMOLOG"/>
    <property type="match status" value="1"/>
</dbReference>
<sequence length="364" mass="38829">MDYYAILGVSSSASKAEIKTAYRERKEALAAKDESSAKNEAARTANRLEGAALNEAWNVLSDQSQRDRYDAEIASRDSGVIEGNAIELSASVGGEPLKISGQSPPPPNSPPPSVGGGPLSQRSRRARLALPAGVQLADTRPRILAMVFDLTVIILLVICTQIAGAKIISEQYPVEKAANATAGEARTAAAKDLSAASKSLKAAEDKASKATGDQKAAAQAEVKKREEAEQSAKRADKRAAEELTKTQEALRGPTTAVLVASSLLALLYLVPSTARTGRTLGKRMRGVKVLRSNGEALTWWPAFSRYLLPVAIATALFYSPPGLLLALGSVLWWLWDPNRQGSHDRISKTIVVSAPVARVRLGRR</sequence>
<feature type="transmembrane region" description="Helical" evidence="7">
    <location>
        <begin position="143"/>
        <end position="163"/>
    </location>
</feature>
<evidence type="ECO:0000256" key="5">
    <source>
        <dbReference type="ARBA" id="ARBA00023136"/>
    </source>
</evidence>
<evidence type="ECO:0000256" key="2">
    <source>
        <dbReference type="ARBA" id="ARBA00022475"/>
    </source>
</evidence>
<organism evidence="9">
    <name type="scientific">freshwater metagenome</name>
    <dbReference type="NCBI Taxonomy" id="449393"/>
    <lineage>
        <taxon>unclassified sequences</taxon>
        <taxon>metagenomes</taxon>
        <taxon>ecological metagenomes</taxon>
    </lineage>
</organism>
<feature type="region of interest" description="Disordered" evidence="6">
    <location>
        <begin position="220"/>
        <end position="246"/>
    </location>
</feature>
<feature type="domain" description="J" evidence="8">
    <location>
        <begin position="2"/>
        <end position="73"/>
    </location>
</feature>
<dbReference type="InterPro" id="IPR036869">
    <property type="entry name" value="J_dom_sf"/>
</dbReference>
<feature type="transmembrane region" description="Helical" evidence="7">
    <location>
        <begin position="306"/>
        <end position="335"/>
    </location>
</feature>
<keyword evidence="5 7" id="KW-0472">Membrane</keyword>
<proteinExistence type="predicted"/>
<dbReference type="Pfam" id="PF06271">
    <property type="entry name" value="RDD"/>
    <property type="match status" value="1"/>
</dbReference>
<name>A0A6J6KRA2_9ZZZZ</name>
<dbReference type="PRINTS" id="PR00625">
    <property type="entry name" value="JDOMAIN"/>
</dbReference>
<dbReference type="EMBL" id="CAEZWM010000041">
    <property type="protein sequence ID" value="CAB4652340.1"/>
    <property type="molecule type" value="Genomic_DNA"/>
</dbReference>
<dbReference type="GO" id="GO:0005886">
    <property type="term" value="C:plasma membrane"/>
    <property type="evidence" value="ECO:0007669"/>
    <property type="project" value="UniProtKB-SubCell"/>
</dbReference>
<evidence type="ECO:0000256" key="3">
    <source>
        <dbReference type="ARBA" id="ARBA00022692"/>
    </source>
</evidence>
<keyword evidence="2" id="KW-1003">Cell membrane</keyword>
<evidence type="ECO:0000259" key="8">
    <source>
        <dbReference type="PROSITE" id="PS50076"/>
    </source>
</evidence>
<feature type="compositionally biased region" description="Pro residues" evidence="6">
    <location>
        <begin position="103"/>
        <end position="113"/>
    </location>
</feature>
<dbReference type="SUPFAM" id="SSF46565">
    <property type="entry name" value="Chaperone J-domain"/>
    <property type="match status" value="1"/>
</dbReference>
<reference evidence="9" key="1">
    <citation type="submission" date="2020-05" db="EMBL/GenBank/DDBJ databases">
        <authorList>
            <person name="Chiriac C."/>
            <person name="Salcher M."/>
            <person name="Ghai R."/>
            <person name="Kavagutti S V."/>
        </authorList>
    </citation>
    <scope>NUCLEOTIDE SEQUENCE</scope>
</reference>
<comment type="subcellular location">
    <subcellularLocation>
        <location evidence="1">Cell membrane</location>
        <topology evidence="1">Multi-pass membrane protein</topology>
    </subcellularLocation>
</comment>
<dbReference type="InterPro" id="IPR001623">
    <property type="entry name" value="DnaJ_domain"/>
</dbReference>
<dbReference type="Pfam" id="PF00226">
    <property type="entry name" value="DnaJ"/>
    <property type="match status" value="1"/>
</dbReference>
<evidence type="ECO:0000313" key="9">
    <source>
        <dbReference type="EMBL" id="CAB4652340.1"/>
    </source>
</evidence>
<keyword evidence="4 7" id="KW-1133">Transmembrane helix</keyword>
<dbReference type="AlphaFoldDB" id="A0A6J6KRA2"/>
<evidence type="ECO:0000256" key="7">
    <source>
        <dbReference type="SAM" id="Phobius"/>
    </source>
</evidence>
<evidence type="ECO:0000256" key="1">
    <source>
        <dbReference type="ARBA" id="ARBA00004651"/>
    </source>
</evidence>
<dbReference type="PANTHER" id="PTHR36115">
    <property type="entry name" value="PROLINE-RICH ANTIGEN HOMOLOG-RELATED"/>
    <property type="match status" value="1"/>
</dbReference>